<evidence type="ECO:0000256" key="1">
    <source>
        <dbReference type="ARBA" id="ARBA00006767"/>
    </source>
</evidence>
<accession>A0A0U5BGG9</accession>
<evidence type="ECO:0000256" key="8">
    <source>
        <dbReference type="ARBA" id="ARBA00035517"/>
    </source>
</evidence>
<dbReference type="EMBL" id="LN609302">
    <property type="protein sequence ID" value="CEF54042.1"/>
    <property type="molecule type" value="Genomic_DNA"/>
</dbReference>
<dbReference type="STRING" id="431306.AGA_548"/>
<dbReference type="FunFam" id="2.40.50.140:FF:000011">
    <property type="entry name" value="30S ribosomal protein S1"/>
    <property type="match status" value="1"/>
</dbReference>
<evidence type="ECO:0000256" key="4">
    <source>
        <dbReference type="ARBA" id="ARBA00022980"/>
    </source>
</evidence>
<dbReference type="PRINTS" id="PR00681">
    <property type="entry name" value="RIBOSOMALS1"/>
</dbReference>
<keyword evidence="4 10" id="KW-0689">Ribosomal protein</keyword>
<protein>
    <recommendedName>
        <fullName evidence="7">Small ribosomal subunit protein bS1</fullName>
    </recommendedName>
    <alternativeName>
        <fullName evidence="8">30S ribosomal protein S1</fullName>
    </alternativeName>
</protein>
<keyword evidence="2" id="KW-0677">Repeat</keyword>
<organism evidence="10 11">
    <name type="scientific">Acetobacter ghanensis</name>
    <dbReference type="NCBI Taxonomy" id="431306"/>
    <lineage>
        <taxon>Bacteria</taxon>
        <taxon>Pseudomonadati</taxon>
        <taxon>Pseudomonadota</taxon>
        <taxon>Alphaproteobacteria</taxon>
        <taxon>Acetobacterales</taxon>
        <taxon>Acetobacteraceae</taxon>
        <taxon>Acetobacter</taxon>
    </lineage>
</organism>
<dbReference type="FunFam" id="2.40.50.140:FF:000018">
    <property type="entry name" value="30S ribosomal protein S1"/>
    <property type="match status" value="1"/>
</dbReference>
<evidence type="ECO:0000313" key="11">
    <source>
        <dbReference type="Proteomes" id="UP000068250"/>
    </source>
</evidence>
<comment type="similarity">
    <text evidence="1">Belongs to the bacterial ribosomal protein bS1 family.</text>
</comment>
<dbReference type="SUPFAM" id="SSF50249">
    <property type="entry name" value="Nucleic acid-binding proteins"/>
    <property type="match status" value="6"/>
</dbReference>
<sequence length="616" mass="67998">MITVGLTKRAEGAVAPRYVRQVVPRIAGRRNSLPACCWRAQDLRYHMASATTQTTDHFRGEDFAALLDETLGRDSGFDGSVVRGRVVRLTDDYAIVDVGLKSEGRVALREFAPPGVKPEVQPGDVIELYVERYEDRDGSIVLSREKARREEAWTSLEKAFEANQRVNGTIYGRVKGGFTVDLGGAMAFLPGSQVDIRPVRDVGPLMGVPQPFQILKMDRARGNIVVSRRAVLEETRAEQRSELIQGLTEGMILDGVVKNITDYGAFVDLGGVDGLLHVTDIAWKRINHPSEALQIGQPVRVQVIRFNPETQRISLGMKQLEADPWENVALKYPPGARFTGRVTNITDYGAFVELEPGVEGLVHVSEMSWTKKNVHPGKIVATSQEVDVMVLDVDSSKRRISLGLKQVQRNPWEQFAEEHKVGSTVEGEIRNITEFGLFIGLSADIDGMVHMSDLSWDEPGEEAMKHYEKGQVVKAKVLDVDVEKERISLGIKQLQEDPAADALASIQKGAIVTCIVTAVQTNGIEVKVDDVLSGFIRRAELARDKAEQRPERFAVGERVDAKVVSVDRTSRKVALTIKGREVEEDKQAINEYGSADSGASLGDILGAAIRRRNTED</sequence>
<dbReference type="InterPro" id="IPR050437">
    <property type="entry name" value="Ribos_protein_bS1-like"/>
</dbReference>
<feature type="domain" description="S1 motif" evidence="9">
    <location>
        <begin position="79"/>
        <end position="145"/>
    </location>
</feature>
<dbReference type="Pfam" id="PF00575">
    <property type="entry name" value="S1"/>
    <property type="match status" value="6"/>
</dbReference>
<dbReference type="Proteomes" id="UP000068250">
    <property type="component" value="Chromosome I"/>
</dbReference>
<evidence type="ECO:0000256" key="6">
    <source>
        <dbReference type="ARBA" id="ARBA00025604"/>
    </source>
</evidence>
<proteinExistence type="inferred from homology"/>
<dbReference type="PATRIC" id="fig|431306.5.peg.525"/>
<dbReference type="CDD" id="cd05687">
    <property type="entry name" value="S1_RPS1_repeat_ec1_hs1"/>
    <property type="match status" value="1"/>
</dbReference>
<feature type="domain" description="S1 motif" evidence="9">
    <location>
        <begin position="335"/>
        <end position="405"/>
    </location>
</feature>
<dbReference type="GO" id="GO:0006412">
    <property type="term" value="P:translation"/>
    <property type="evidence" value="ECO:0007669"/>
    <property type="project" value="InterPro"/>
</dbReference>
<dbReference type="PANTHER" id="PTHR10724">
    <property type="entry name" value="30S RIBOSOMAL PROTEIN S1"/>
    <property type="match status" value="1"/>
</dbReference>
<feature type="domain" description="S1 motif" evidence="9">
    <location>
        <begin position="163"/>
        <end position="229"/>
    </location>
</feature>
<dbReference type="SMART" id="SM00316">
    <property type="entry name" value="S1"/>
    <property type="match status" value="6"/>
</dbReference>
<reference evidence="11" key="1">
    <citation type="submission" date="2014-09" db="EMBL/GenBank/DDBJ databases">
        <authorList>
            <person name="Illeghems K.G."/>
        </authorList>
    </citation>
    <scope>NUCLEOTIDE SEQUENCE [LARGE SCALE GENOMIC DNA]</scope>
    <source>
        <strain evidence="11">LMG 23848T</strain>
    </source>
</reference>
<dbReference type="NCBIfam" id="NF004955">
    <property type="entry name" value="PRK06299.1-5"/>
    <property type="match status" value="1"/>
</dbReference>
<feature type="domain" description="S1 motif" evidence="9">
    <location>
        <begin position="509"/>
        <end position="578"/>
    </location>
</feature>
<evidence type="ECO:0000256" key="2">
    <source>
        <dbReference type="ARBA" id="ARBA00022737"/>
    </source>
</evidence>
<dbReference type="InterPro" id="IPR035104">
    <property type="entry name" value="Ribosomal_protein_S1-like"/>
</dbReference>
<feature type="domain" description="S1 motif" evidence="9">
    <location>
        <begin position="250"/>
        <end position="318"/>
    </location>
</feature>
<dbReference type="NCBIfam" id="NF004952">
    <property type="entry name" value="PRK06299.1-2"/>
    <property type="match status" value="1"/>
</dbReference>
<dbReference type="Gene3D" id="2.40.50.140">
    <property type="entry name" value="Nucleic acid-binding proteins"/>
    <property type="match status" value="5"/>
</dbReference>
<dbReference type="PROSITE" id="PS50126">
    <property type="entry name" value="S1"/>
    <property type="match status" value="6"/>
</dbReference>
<dbReference type="CDD" id="cd05688">
    <property type="entry name" value="S1_RPS1_repeat_ec3"/>
    <property type="match status" value="1"/>
</dbReference>
<comment type="function">
    <text evidence="6">Binds mRNA; thus facilitating recognition of the initiation point. It is needed to translate mRNA with a short Shine-Dalgarno (SD) purine-rich sequence.</text>
</comment>
<dbReference type="FunFam" id="2.40.50.140:FF:000103">
    <property type="entry name" value="protein RRP5 homolog"/>
    <property type="match status" value="1"/>
</dbReference>
<feature type="domain" description="S1 motif" evidence="9">
    <location>
        <begin position="422"/>
        <end position="492"/>
    </location>
</feature>
<evidence type="ECO:0000259" key="9">
    <source>
        <dbReference type="PROSITE" id="PS50126"/>
    </source>
</evidence>
<dbReference type="InterPro" id="IPR000110">
    <property type="entry name" value="Ribosomal_bS1"/>
</dbReference>
<keyword evidence="5" id="KW-0687">Ribonucleoprotein</keyword>
<evidence type="ECO:0000256" key="5">
    <source>
        <dbReference type="ARBA" id="ARBA00023274"/>
    </source>
</evidence>
<dbReference type="CDD" id="cd05691">
    <property type="entry name" value="S1_RPS1_repeat_ec6"/>
    <property type="match status" value="1"/>
</dbReference>
<evidence type="ECO:0000313" key="10">
    <source>
        <dbReference type="EMBL" id="CEF54042.1"/>
    </source>
</evidence>
<evidence type="ECO:0000256" key="3">
    <source>
        <dbReference type="ARBA" id="ARBA00022884"/>
    </source>
</evidence>
<dbReference type="GO" id="GO:0003735">
    <property type="term" value="F:structural constituent of ribosome"/>
    <property type="evidence" value="ECO:0007669"/>
    <property type="project" value="InterPro"/>
</dbReference>
<dbReference type="GO" id="GO:0003729">
    <property type="term" value="F:mRNA binding"/>
    <property type="evidence" value="ECO:0007669"/>
    <property type="project" value="TreeGrafter"/>
</dbReference>
<dbReference type="GO" id="GO:0022627">
    <property type="term" value="C:cytosolic small ribosomal subunit"/>
    <property type="evidence" value="ECO:0007669"/>
    <property type="project" value="TreeGrafter"/>
</dbReference>
<keyword evidence="3" id="KW-0694">RNA-binding</keyword>
<dbReference type="PANTHER" id="PTHR10724:SF7">
    <property type="entry name" value="SMALL RIBOSOMAL SUBUNIT PROTEIN BS1C"/>
    <property type="match status" value="1"/>
</dbReference>
<gene>
    <name evidence="10" type="primary">rpsA</name>
    <name evidence="10" type="ORF">AGA_548</name>
</gene>
<dbReference type="CDD" id="cd04465">
    <property type="entry name" value="S1_RPS1_repeat_ec2_hs2"/>
    <property type="match status" value="1"/>
</dbReference>
<dbReference type="InterPro" id="IPR012340">
    <property type="entry name" value="NA-bd_OB-fold"/>
</dbReference>
<dbReference type="AlphaFoldDB" id="A0A0U5BGG9"/>
<dbReference type="InterPro" id="IPR003029">
    <property type="entry name" value="S1_domain"/>
</dbReference>
<name>A0A0U5BGG9_9PROT</name>
<evidence type="ECO:0000256" key="7">
    <source>
        <dbReference type="ARBA" id="ARBA00035293"/>
    </source>
</evidence>
<dbReference type="NCBIfam" id="TIGR00717">
    <property type="entry name" value="rpsA"/>
    <property type="match status" value="1"/>
</dbReference>